<dbReference type="Proteomes" id="UP001222087">
    <property type="component" value="Chromosome"/>
</dbReference>
<dbReference type="Pfam" id="PF06097">
    <property type="entry name" value="DUF945"/>
    <property type="match status" value="1"/>
</dbReference>
<evidence type="ECO:0000313" key="2">
    <source>
        <dbReference type="Proteomes" id="UP001222087"/>
    </source>
</evidence>
<gene>
    <name evidence="1" type="ORF">PXX05_01830</name>
</gene>
<name>A0ABY8ASM1_9GAMM</name>
<evidence type="ECO:0000313" key="1">
    <source>
        <dbReference type="EMBL" id="WED43538.1"/>
    </source>
</evidence>
<keyword evidence="2" id="KW-1185">Reference proteome</keyword>
<accession>A0ABY8ASM1</accession>
<organism evidence="1 2">
    <name type="scientific">Legionella cardiaca</name>
    <dbReference type="NCBI Taxonomy" id="1071983"/>
    <lineage>
        <taxon>Bacteria</taxon>
        <taxon>Pseudomonadati</taxon>
        <taxon>Pseudomonadota</taxon>
        <taxon>Gammaproteobacteria</taxon>
        <taxon>Legionellales</taxon>
        <taxon>Legionellaceae</taxon>
        <taxon>Legionella</taxon>
    </lineage>
</organism>
<sequence>MKKWIGFFAALVVLVLVAYYVMGYIAKSTLNKNVNAIPKTSLMSIDLEQYQLGWFSSKARLKLKMHIPAQKTTDKEGVTKIEPPANLKVDVPLTIKHGPVIFTKNGIRFGIAQVTTKPETHYGVLINYFNKTVLRYTLPSISMQGKSEAKEGDFQFNWKGLKALLCISSNIDNVDGHLKLYGVEGSADNVILKIGKVRNDLQLKRYHDWLWLGQSHLDISSASMDAEGANIFALERFDFTADSGVTEDVFHLNSALSLKKLVANNQSYGPGILKLSITNLEPAALAKINQQALDMMQNNNDPNLVMLALLAELPRLLTKGPVLEVSEMTLHVPQGKIEGNLKIVLPKNETNDLNQTMQKMHGEGRFKAPIAVIRELMVASINSDLANKTQTTADGTTTPQPAAIPMPASTPSTSMPVATPEDAQQQTDKILQNLVSKGFLKIEGRDYVLNFKIENQQLIVNGQPFNSAMLQ</sequence>
<dbReference type="EMBL" id="CP119078">
    <property type="protein sequence ID" value="WED43538.1"/>
    <property type="molecule type" value="Genomic_DNA"/>
</dbReference>
<dbReference type="InterPro" id="IPR010352">
    <property type="entry name" value="DUF945"/>
</dbReference>
<proteinExistence type="predicted"/>
<protein>
    <submittedName>
        <fullName evidence="1">YdgA family protein</fullName>
    </submittedName>
</protein>
<dbReference type="RefSeq" id="WP_275089347.1">
    <property type="nucleotide sequence ID" value="NZ_CP119078.1"/>
</dbReference>
<reference evidence="1 2" key="1">
    <citation type="submission" date="2023-02" db="EMBL/GenBank/DDBJ databases">
        <title>Genome Sequence of L. cardiaca H63T.</title>
        <authorList>
            <person name="Lopez A.E."/>
            <person name="Cianciotto N.P."/>
        </authorList>
    </citation>
    <scope>NUCLEOTIDE SEQUENCE [LARGE SCALE GENOMIC DNA]</scope>
    <source>
        <strain evidence="1 2">H63</strain>
    </source>
</reference>